<dbReference type="EMBL" id="KI925456">
    <property type="protein sequence ID" value="ETW84219.1"/>
    <property type="molecule type" value="Genomic_DNA"/>
</dbReference>
<dbReference type="GO" id="GO:0003713">
    <property type="term" value="F:transcription coactivator activity"/>
    <property type="evidence" value="ECO:0007669"/>
    <property type="project" value="InterPro"/>
</dbReference>
<dbReference type="Proteomes" id="UP000030671">
    <property type="component" value="Unassembled WGS sequence"/>
</dbReference>
<dbReference type="AlphaFoldDB" id="W4KEP5"/>
<name>W4KEP5_HETIT</name>
<dbReference type="GeneID" id="20667162"/>
<dbReference type="PANTHER" id="PTHR31606">
    <property type="entry name" value="WW DOMAIN BINDING PROTEIN 2, ISOFORM E"/>
    <property type="match status" value="1"/>
</dbReference>
<dbReference type="STRING" id="747525.W4KEP5"/>
<proteinExistence type="predicted"/>
<keyword evidence="3" id="KW-1185">Reference proteome</keyword>
<dbReference type="HOGENOM" id="CLU_066296_2_0_1"/>
<dbReference type="OrthoDB" id="1259151at2759"/>
<dbReference type="RefSeq" id="XP_009543914.1">
    <property type="nucleotide sequence ID" value="XM_009545619.1"/>
</dbReference>
<dbReference type="InParanoid" id="W4KEP5"/>
<dbReference type="GO" id="GO:0005634">
    <property type="term" value="C:nucleus"/>
    <property type="evidence" value="ECO:0007669"/>
    <property type="project" value="TreeGrafter"/>
</dbReference>
<accession>W4KEP5</accession>
<evidence type="ECO:0000313" key="3">
    <source>
        <dbReference type="Proteomes" id="UP000030671"/>
    </source>
</evidence>
<dbReference type="SUPFAM" id="SSF50729">
    <property type="entry name" value="PH domain-like"/>
    <property type="match status" value="1"/>
</dbReference>
<dbReference type="eggNOG" id="KOG3294">
    <property type="taxonomic scope" value="Eukaryota"/>
</dbReference>
<dbReference type="KEGG" id="hir:HETIRDRAFT_146807"/>
<protein>
    <recommendedName>
        <fullName evidence="4">GRAM domain-containing protein</fullName>
    </recommendedName>
</protein>
<feature type="region of interest" description="Disordered" evidence="1">
    <location>
        <begin position="163"/>
        <end position="189"/>
    </location>
</feature>
<organism evidence="2 3">
    <name type="scientific">Heterobasidion irregulare (strain TC 32-1)</name>
    <dbReference type="NCBI Taxonomy" id="747525"/>
    <lineage>
        <taxon>Eukaryota</taxon>
        <taxon>Fungi</taxon>
        <taxon>Dikarya</taxon>
        <taxon>Basidiomycota</taxon>
        <taxon>Agaricomycotina</taxon>
        <taxon>Agaricomycetes</taxon>
        <taxon>Russulales</taxon>
        <taxon>Bondarzewiaceae</taxon>
        <taxon>Heterobasidion</taxon>
        <taxon>Heterobasidion annosum species complex</taxon>
    </lineage>
</organism>
<evidence type="ECO:0008006" key="4">
    <source>
        <dbReference type="Google" id="ProtNLM"/>
    </source>
</evidence>
<gene>
    <name evidence="2" type="ORF">HETIRDRAFT_146807</name>
</gene>
<evidence type="ECO:0000313" key="2">
    <source>
        <dbReference type="EMBL" id="ETW84219.1"/>
    </source>
</evidence>
<dbReference type="GO" id="GO:0031490">
    <property type="term" value="F:chromatin DNA binding"/>
    <property type="evidence" value="ECO:0007669"/>
    <property type="project" value="TreeGrafter"/>
</dbReference>
<dbReference type="FunCoup" id="W4KEP5">
    <property type="interactions" value="195"/>
</dbReference>
<sequence>MALNWTMLKEDRTPIPLPGETTIMTIHTGAEVALTIPDAPPSAGATSGGSGGTKKLEAVGRLWLTDQRLIFVVPSAHPSSFESLSIPLHSLISTKFQQPMLGANYLSLEIKPSPEGGLRDGTKADIRLRDQGLFQFVSMLEKTRERVIYMRRQALEDEENLPAYASPAEPASSSQIAGTPVDAPPGYIA</sequence>
<dbReference type="InterPro" id="IPR044852">
    <property type="entry name" value="WBP2-like"/>
</dbReference>
<reference evidence="2 3" key="1">
    <citation type="journal article" date="2012" name="New Phytol.">
        <title>Insight into trade-off between wood decay and parasitism from the genome of a fungal forest pathogen.</title>
        <authorList>
            <person name="Olson A."/>
            <person name="Aerts A."/>
            <person name="Asiegbu F."/>
            <person name="Belbahri L."/>
            <person name="Bouzid O."/>
            <person name="Broberg A."/>
            <person name="Canback B."/>
            <person name="Coutinho P.M."/>
            <person name="Cullen D."/>
            <person name="Dalman K."/>
            <person name="Deflorio G."/>
            <person name="van Diepen L.T."/>
            <person name="Dunand C."/>
            <person name="Duplessis S."/>
            <person name="Durling M."/>
            <person name="Gonthier P."/>
            <person name="Grimwood J."/>
            <person name="Fossdal C.G."/>
            <person name="Hansson D."/>
            <person name="Henrissat B."/>
            <person name="Hietala A."/>
            <person name="Himmelstrand K."/>
            <person name="Hoffmeister D."/>
            <person name="Hogberg N."/>
            <person name="James T.Y."/>
            <person name="Karlsson M."/>
            <person name="Kohler A."/>
            <person name="Kues U."/>
            <person name="Lee Y.H."/>
            <person name="Lin Y.C."/>
            <person name="Lind M."/>
            <person name="Lindquist E."/>
            <person name="Lombard V."/>
            <person name="Lucas S."/>
            <person name="Lunden K."/>
            <person name="Morin E."/>
            <person name="Murat C."/>
            <person name="Park J."/>
            <person name="Raffaello T."/>
            <person name="Rouze P."/>
            <person name="Salamov A."/>
            <person name="Schmutz J."/>
            <person name="Solheim H."/>
            <person name="Stahlberg J."/>
            <person name="Velez H."/>
            <person name="de Vries R.P."/>
            <person name="Wiebenga A."/>
            <person name="Woodward S."/>
            <person name="Yakovlev I."/>
            <person name="Garbelotto M."/>
            <person name="Martin F."/>
            <person name="Grigoriev I.V."/>
            <person name="Stenlid J."/>
        </authorList>
    </citation>
    <scope>NUCLEOTIDE SEQUENCE [LARGE SCALE GENOMIC DNA]</scope>
    <source>
        <strain evidence="2 3">TC 32-1</strain>
    </source>
</reference>
<evidence type="ECO:0000256" key="1">
    <source>
        <dbReference type="SAM" id="MobiDB-lite"/>
    </source>
</evidence>
<dbReference type="PANTHER" id="PTHR31606:SF1">
    <property type="entry name" value="WW DOMAIN BINDING PROTEIN 2, ISOFORM E"/>
    <property type="match status" value="1"/>
</dbReference>
<dbReference type="CDD" id="cd13214">
    <property type="entry name" value="PH-GRAM_WBP2"/>
    <property type="match status" value="1"/>
</dbReference>
<feature type="compositionally biased region" description="Low complexity" evidence="1">
    <location>
        <begin position="163"/>
        <end position="174"/>
    </location>
</feature>